<reference evidence="3 4" key="1">
    <citation type="submission" date="2018-09" db="EMBL/GenBank/DDBJ databases">
        <title>Comparative genomics of Leucobacter spp.</title>
        <authorList>
            <person name="Reis A.C."/>
            <person name="Kolvenbach B.A."/>
            <person name="Corvini P.F.X."/>
            <person name="Nunes O.C."/>
        </authorList>
    </citation>
    <scope>NUCLEOTIDE SEQUENCE [LARGE SCALE GENOMIC DNA]</scope>
    <source>
        <strain evidence="3 4">TAN 31504</strain>
    </source>
</reference>
<name>A0ABS1SGC8_9MICO</name>
<evidence type="ECO:0000313" key="4">
    <source>
        <dbReference type="Proteomes" id="UP001645859"/>
    </source>
</evidence>
<proteinExistence type="predicted"/>
<feature type="region of interest" description="Disordered" evidence="1">
    <location>
        <begin position="563"/>
        <end position="610"/>
    </location>
</feature>
<dbReference type="SUPFAM" id="SSF75304">
    <property type="entry name" value="Amidase signature (AS) enzymes"/>
    <property type="match status" value="1"/>
</dbReference>
<dbReference type="PANTHER" id="PTHR42678:SF11">
    <property type="entry name" value="AMIDASE FAMILY PROTEIN"/>
    <property type="match status" value="1"/>
</dbReference>
<evidence type="ECO:0000313" key="3">
    <source>
        <dbReference type="EMBL" id="MBL3679590.1"/>
    </source>
</evidence>
<feature type="domain" description="Amidase" evidence="2">
    <location>
        <begin position="40"/>
        <end position="347"/>
    </location>
</feature>
<accession>A0ABS1SGC8</accession>
<gene>
    <name evidence="3" type="ORF">D3230_09850</name>
</gene>
<dbReference type="Proteomes" id="UP001645859">
    <property type="component" value="Unassembled WGS sequence"/>
</dbReference>
<organism evidence="3 4">
    <name type="scientific">Leucobacter chromiireducens subsp. solipictus</name>
    <dbReference type="NCBI Taxonomy" id="398235"/>
    <lineage>
        <taxon>Bacteria</taxon>
        <taxon>Bacillati</taxon>
        <taxon>Actinomycetota</taxon>
        <taxon>Actinomycetes</taxon>
        <taxon>Micrococcales</taxon>
        <taxon>Microbacteriaceae</taxon>
        <taxon>Leucobacter</taxon>
    </lineage>
</organism>
<dbReference type="EMBL" id="QYAC01000005">
    <property type="protein sequence ID" value="MBL3679590.1"/>
    <property type="molecule type" value="Genomic_DNA"/>
</dbReference>
<dbReference type="GO" id="GO:0004040">
    <property type="term" value="F:amidase activity"/>
    <property type="evidence" value="ECO:0007669"/>
    <property type="project" value="UniProtKB-EC"/>
</dbReference>
<dbReference type="InterPro" id="IPR023631">
    <property type="entry name" value="Amidase_dom"/>
</dbReference>
<dbReference type="PANTHER" id="PTHR42678">
    <property type="entry name" value="AMIDASE"/>
    <property type="match status" value="1"/>
</dbReference>
<dbReference type="NCBIfam" id="NF005127">
    <property type="entry name" value="PRK06565.1"/>
    <property type="match status" value="1"/>
</dbReference>
<keyword evidence="4" id="KW-1185">Reference proteome</keyword>
<sequence length="717" mass="76289">MAITGVAPGKEAQLHPISIVEASIADLRGALEAGTVTSVELVHEYLRRIAHYDRSGPRLNAIPILDPGAFAAARASDERRTAGRLLGPLDGIPYTAKDSYLATGLTAASGSPAFAGVVAQGDAFAIERLRAGGAVLLGLTNMPPMANGGMQRGVYGRAESPYNPAYLAAAYVSGSSNGSGVSTTCSMAAFGLGEETWSSGRAPASNNALVAYTPSRGVISTRGNWPLTPTMDVVVPHTRSVADLLEILELLVVDDPETRGDLWRRQEWIRLPRPSELRPADFQQLHDPDALRGRRLGIPRMYINQDPETPNPIETHPDVIALWDAARVALEQLGAEVVEVDFPAVSRYERDRPGIPSLVERGILPAGYLREEVHELTAWAFDDFLAANGDPQLSRLEDAVGAQIYPMPAGTIPDRLGIYDPVYDLDMSLYVELARTGLPEDLGGFAHLEAGLRGLERAREEDLEAWLDDLGLDALVFPAAADVGREDAERDPEAHAHSFRNGVGVSNGNLVPRHYGIPTVTVPMGRMATHGMPVGLTFAGRAYDDWRLIGFASAYEYGTQLRRPPERCPALPALTPKRSPGGNVPAPQPGTPAAQDPAPPAAPGRAAEDPTVTITAEAVAPSSTRRADRDAGSAELERTYRVSIDTNGTEVVATLNGDELPLSYRDGAWVASVTIPAAQDLPLHSEWRGPYGALLTAVASMGGSAQVGACRAVGGLI</sequence>
<protein>
    <submittedName>
        <fullName evidence="3">Amidase</fullName>
        <ecNumber evidence="3">3.5.1.4</ecNumber>
    </submittedName>
</protein>
<dbReference type="Gene3D" id="3.90.1300.10">
    <property type="entry name" value="Amidase signature (AS) domain"/>
    <property type="match status" value="1"/>
</dbReference>
<dbReference type="InterPro" id="IPR036928">
    <property type="entry name" value="AS_sf"/>
</dbReference>
<dbReference type="EC" id="3.5.1.4" evidence="3"/>
<evidence type="ECO:0000259" key="2">
    <source>
        <dbReference type="Pfam" id="PF01425"/>
    </source>
</evidence>
<evidence type="ECO:0000256" key="1">
    <source>
        <dbReference type="SAM" id="MobiDB-lite"/>
    </source>
</evidence>
<dbReference type="Pfam" id="PF01425">
    <property type="entry name" value="Amidase"/>
    <property type="match status" value="1"/>
</dbReference>
<comment type="caution">
    <text evidence="3">The sequence shown here is derived from an EMBL/GenBank/DDBJ whole genome shotgun (WGS) entry which is preliminary data.</text>
</comment>
<keyword evidence="3" id="KW-0378">Hydrolase</keyword>